<reference evidence="2" key="1">
    <citation type="submission" date="2016-10" db="EMBL/GenBank/DDBJ databases">
        <authorList>
            <person name="Varghese N."/>
            <person name="Submissions S."/>
        </authorList>
    </citation>
    <scope>NUCLEOTIDE SEQUENCE [LARGE SCALE GENOMIC DNA]</scope>
    <source>
        <strain evidence="2">CGMCC 1.10784</strain>
    </source>
</reference>
<dbReference type="InterPro" id="IPR014825">
    <property type="entry name" value="DNA_alkylation"/>
</dbReference>
<dbReference type="AlphaFoldDB" id="A0A1I2APM4"/>
<dbReference type="Pfam" id="PF08713">
    <property type="entry name" value="DNA_alkylation"/>
    <property type="match status" value="1"/>
</dbReference>
<dbReference type="CDD" id="cd06561">
    <property type="entry name" value="AlkD_like"/>
    <property type="match status" value="1"/>
</dbReference>
<keyword evidence="2" id="KW-1185">Reference proteome</keyword>
<dbReference type="OrthoDB" id="9801369at2"/>
<dbReference type="EMBL" id="FOMT01000003">
    <property type="protein sequence ID" value="SFE44943.1"/>
    <property type="molecule type" value="Genomic_DNA"/>
</dbReference>
<dbReference type="Gene3D" id="1.25.10.90">
    <property type="match status" value="1"/>
</dbReference>
<evidence type="ECO:0000313" key="2">
    <source>
        <dbReference type="Proteomes" id="UP000198855"/>
    </source>
</evidence>
<dbReference type="InterPro" id="IPR016024">
    <property type="entry name" value="ARM-type_fold"/>
</dbReference>
<gene>
    <name evidence="1" type="ORF">SAMN05216378_3155</name>
</gene>
<dbReference type="STRING" id="1045775.SAMN05216378_3155"/>
<name>A0A1I2APM4_9BACL</name>
<organism evidence="1 2">
    <name type="scientific">Paenibacillus catalpae</name>
    <dbReference type="NCBI Taxonomy" id="1045775"/>
    <lineage>
        <taxon>Bacteria</taxon>
        <taxon>Bacillati</taxon>
        <taxon>Bacillota</taxon>
        <taxon>Bacilli</taxon>
        <taxon>Bacillales</taxon>
        <taxon>Paenibacillaceae</taxon>
        <taxon>Paenibacillus</taxon>
    </lineage>
</organism>
<proteinExistence type="predicted"/>
<dbReference type="SUPFAM" id="SSF48371">
    <property type="entry name" value="ARM repeat"/>
    <property type="match status" value="1"/>
</dbReference>
<sequence length="235" mass="26133">MTFDEVMQALEAMGSEQTKSTYLRHGAMEPFFGVKIGDMKKLVKEVKKDQELVYKLYNSGNYDAMYLAGLTVNPKSITKTTLQHWVKQANWYSPAEYTVANVTAESPFARELAMEWIGSPEELIAVAGWSTYANYVTIAPDEQLDLTEIRKLLEQVRQSVHGERNRVRYVMNTFVICVASYVVPLTVEAKAVAEAIGAVKVDVGNTACKVPLASEYIAKIEAKGTIGSKKKTCIC</sequence>
<dbReference type="Proteomes" id="UP000198855">
    <property type="component" value="Unassembled WGS sequence"/>
</dbReference>
<evidence type="ECO:0000313" key="1">
    <source>
        <dbReference type="EMBL" id="SFE44943.1"/>
    </source>
</evidence>
<accession>A0A1I2APM4</accession>
<dbReference type="PANTHER" id="PTHR41291">
    <property type="entry name" value="DNA ALKYLATION REPAIR PROTEIN"/>
    <property type="match status" value="1"/>
</dbReference>
<dbReference type="PANTHER" id="PTHR41291:SF1">
    <property type="entry name" value="DNA ALKYLATION REPAIR PROTEIN"/>
    <property type="match status" value="1"/>
</dbReference>
<protein>
    <submittedName>
        <fullName evidence="1">3-methyladenine DNA glycosylase AlkD</fullName>
    </submittedName>
</protein>
<dbReference type="RefSeq" id="WP_091186763.1">
    <property type="nucleotide sequence ID" value="NZ_FOMT01000003.1"/>
</dbReference>